<dbReference type="PROSITE" id="PS00642">
    <property type="entry name" value="COMPLEX1_75K_2"/>
    <property type="match status" value="1"/>
</dbReference>
<dbReference type="Pfam" id="PF00384">
    <property type="entry name" value="Molybdopterin"/>
    <property type="match status" value="1"/>
</dbReference>
<dbReference type="PROSITE" id="PS51669">
    <property type="entry name" value="4FE4S_MOW_BIS_MGD"/>
    <property type="match status" value="1"/>
</dbReference>
<dbReference type="Pfam" id="PF22151">
    <property type="entry name" value="Fer4_NDSU1"/>
    <property type="match status" value="1"/>
</dbReference>
<dbReference type="PROSITE" id="PS00643">
    <property type="entry name" value="COMPLEX1_75K_3"/>
    <property type="match status" value="1"/>
</dbReference>
<dbReference type="GO" id="GO:0051539">
    <property type="term" value="F:4 iron, 4 sulfur cluster binding"/>
    <property type="evidence" value="ECO:0007669"/>
    <property type="project" value="UniProtKB-KW"/>
</dbReference>
<dbReference type="OrthoDB" id="9810782at2"/>
<evidence type="ECO:0000256" key="7">
    <source>
        <dbReference type="ARBA" id="ARBA00023014"/>
    </source>
</evidence>
<gene>
    <name evidence="14" type="ORF">Thpro_020066</name>
</gene>
<dbReference type="GO" id="GO:0016020">
    <property type="term" value="C:membrane"/>
    <property type="evidence" value="ECO:0007669"/>
    <property type="project" value="InterPro"/>
</dbReference>
<dbReference type="Pfam" id="PF10588">
    <property type="entry name" value="NADH-G_4Fe-4S_3"/>
    <property type="match status" value="1"/>
</dbReference>
<evidence type="ECO:0000256" key="4">
    <source>
        <dbReference type="ARBA" id="ARBA00022723"/>
    </source>
</evidence>
<dbReference type="Proteomes" id="UP000029273">
    <property type="component" value="Unassembled WGS sequence"/>
</dbReference>
<dbReference type="PANTHER" id="PTHR43105:SF13">
    <property type="entry name" value="NADH-UBIQUINONE OXIDOREDUCTASE 75 KDA SUBUNIT, MITOCHONDRIAL"/>
    <property type="match status" value="1"/>
</dbReference>
<dbReference type="Gene3D" id="3.10.20.740">
    <property type="match status" value="1"/>
</dbReference>
<dbReference type="Gene3D" id="3.40.50.740">
    <property type="match status" value="2"/>
</dbReference>
<dbReference type="InterPro" id="IPR006963">
    <property type="entry name" value="Mopterin_OxRdtase_4Fe-4S_dom"/>
</dbReference>
<dbReference type="PANTHER" id="PTHR43105">
    <property type="entry name" value="RESPIRATORY NITRATE REDUCTASE"/>
    <property type="match status" value="1"/>
</dbReference>
<evidence type="ECO:0000256" key="2">
    <source>
        <dbReference type="ARBA" id="ARBA00005404"/>
    </source>
</evidence>
<dbReference type="InterPro" id="IPR019574">
    <property type="entry name" value="NADH_UbQ_OxRdtase_Gsu_4Fe4S-bd"/>
</dbReference>
<dbReference type="PROSITE" id="PS00641">
    <property type="entry name" value="COMPLEX1_75K_1"/>
    <property type="match status" value="1"/>
</dbReference>
<keyword evidence="7 11" id="KW-0411">Iron-sulfur</keyword>
<dbReference type="GO" id="GO:0008137">
    <property type="term" value="F:NADH dehydrogenase (ubiquinone) activity"/>
    <property type="evidence" value="ECO:0007669"/>
    <property type="project" value="UniProtKB-UniRule"/>
</dbReference>
<dbReference type="InterPro" id="IPR000283">
    <property type="entry name" value="NADH_UbQ_OxRdtase_75kDa_su_CS"/>
</dbReference>
<protein>
    <recommendedName>
        <fullName evidence="11">NADH-quinone oxidoreductase</fullName>
        <ecNumber evidence="11">7.1.1.-</ecNumber>
    </recommendedName>
</protein>
<dbReference type="NCBIfam" id="TIGR01973">
    <property type="entry name" value="NuoG"/>
    <property type="match status" value="1"/>
</dbReference>
<organism evidence="14 15">
    <name type="scientific">Acidihalobacter prosperus</name>
    <dbReference type="NCBI Taxonomy" id="160660"/>
    <lineage>
        <taxon>Bacteria</taxon>
        <taxon>Pseudomonadati</taxon>
        <taxon>Pseudomonadota</taxon>
        <taxon>Gammaproteobacteria</taxon>
        <taxon>Chromatiales</taxon>
        <taxon>Ectothiorhodospiraceae</taxon>
        <taxon>Acidihalobacter</taxon>
    </lineage>
</organism>
<dbReference type="SUPFAM" id="SSF54292">
    <property type="entry name" value="2Fe-2S ferredoxin-like"/>
    <property type="match status" value="1"/>
</dbReference>
<dbReference type="Pfam" id="PF22117">
    <property type="entry name" value="Fer4_Nqo3"/>
    <property type="match status" value="1"/>
</dbReference>
<keyword evidence="3 11" id="KW-0004">4Fe-4S</keyword>
<dbReference type="GO" id="GO:0051537">
    <property type="term" value="F:2 iron, 2 sulfur cluster binding"/>
    <property type="evidence" value="ECO:0007669"/>
    <property type="project" value="UniProtKB-UniRule"/>
</dbReference>
<comment type="catalytic activity">
    <reaction evidence="10 11">
        <text>a quinone + NADH + 5 H(+)(in) = a quinol + NAD(+) + 4 H(+)(out)</text>
        <dbReference type="Rhea" id="RHEA:57888"/>
        <dbReference type="ChEBI" id="CHEBI:15378"/>
        <dbReference type="ChEBI" id="CHEBI:24646"/>
        <dbReference type="ChEBI" id="CHEBI:57540"/>
        <dbReference type="ChEBI" id="CHEBI:57945"/>
        <dbReference type="ChEBI" id="CHEBI:132124"/>
    </reaction>
</comment>
<proteinExistence type="inferred from homology"/>
<sequence length="799" mass="86180">MSDEQLITIEIDGAPYRARRGAMLIEVTDACGVDVPRFCYHKKLSVAANCRMCLVEVEKAAKPLPACATPVQEGMKVSTRSPLAIAAQRGTMEFLLINHPLDCPICDQGGECELQDVAMGFGEGVSRYTENKRVVRDKDIGSLVATEMTRCIHCTRCVRFSAEIAGLPELGATGRGENMRIGTYVEHTLSSELSGNIIDLCPVGALTAKPSRFDGRAWEMIQQPGIGAHDCVGSNVYMHTLHGKVVRVVPRDNESVNETWLSDRDRFSYQSLQATDRIVTPQIKRNGRWHDTDWNTALQAVAEGLRGQQADEVGGLLSPNATVEEAYLFQKLLRGLGTSNVDHRLRQTDTRDDARDPLFPWLGQTIESLEKVNAALLIGSNVRKQQPLLAHRLRKAGMRGARIMDINPRAFDFTFPLAERAIVPPQQMVAVLVEVLTALCEARGERVPAWAGKGVAGTQAQAIAHHLMHAQQATVLLGQLAIAHPDYSRLRALSVEIAARSDARIGYLTDGANAAGAWLAGAVPHRMAGGQPSREPGLDAQSMLAKPRQAYLLCGLEPELDCEQGARAFDALMAAKFVAALSPFAGEGMREYADVILPVAAFAETSGTYVNAEGRWQSFNAAVSAPGEVRPAWRVLRVLGNLLDLPGFEFMSSEDVREEVKTRLDTTRTFDNALLVADTGVTVEGGLDDPGMDALMRASEVGAYVTDASVRRSPALQATPDAYAAQGLSLHPADRARLGLETVSRVRVEQAGRVAEFELNSDAGVPEGVAWLPIGSPEAAQLGAAYGAVKLMPVAGGAA</sequence>
<keyword evidence="5 11" id="KW-1278">Translocase</keyword>
<evidence type="ECO:0000256" key="9">
    <source>
        <dbReference type="ARBA" id="ARBA00026021"/>
    </source>
</evidence>
<evidence type="ECO:0000313" key="14">
    <source>
        <dbReference type="EMBL" id="OBS10350.1"/>
    </source>
</evidence>
<comment type="cofactor">
    <cofactor evidence="11">
        <name>[2Fe-2S] cluster</name>
        <dbReference type="ChEBI" id="CHEBI:190135"/>
    </cofactor>
    <text evidence="11">Binds 1 [2Fe-2S] cluster per subunit.</text>
</comment>
<dbReference type="GO" id="GO:0046872">
    <property type="term" value="F:metal ion binding"/>
    <property type="evidence" value="ECO:0007669"/>
    <property type="project" value="UniProtKB-UniRule"/>
</dbReference>
<keyword evidence="11" id="KW-0001">2Fe-2S</keyword>
<dbReference type="GO" id="GO:0016651">
    <property type="term" value="F:oxidoreductase activity, acting on NAD(P)H"/>
    <property type="evidence" value="ECO:0007669"/>
    <property type="project" value="InterPro"/>
</dbReference>
<dbReference type="GO" id="GO:0048038">
    <property type="term" value="F:quinone binding"/>
    <property type="evidence" value="ECO:0007669"/>
    <property type="project" value="UniProtKB-UniRule"/>
</dbReference>
<evidence type="ECO:0000256" key="8">
    <source>
        <dbReference type="ARBA" id="ARBA00023027"/>
    </source>
</evidence>
<dbReference type="SUPFAM" id="SSF54862">
    <property type="entry name" value="4Fe-4S ferredoxins"/>
    <property type="match status" value="1"/>
</dbReference>
<feature type="domain" description="4Fe-4S Mo/W bis-MGD-type" evidence="12">
    <location>
        <begin position="220"/>
        <end position="276"/>
    </location>
</feature>
<keyword evidence="8 11" id="KW-0520">NAD</keyword>
<dbReference type="AlphaFoldDB" id="A0A1A6C724"/>
<comment type="similarity">
    <text evidence="2 11">Belongs to the complex I 75 kDa subunit family.</text>
</comment>
<evidence type="ECO:0000256" key="10">
    <source>
        <dbReference type="ARBA" id="ARBA00047712"/>
    </source>
</evidence>
<dbReference type="InterPro" id="IPR010228">
    <property type="entry name" value="NADH_UbQ_OxRdtase_Gsu"/>
</dbReference>
<name>A0A1A6C724_9GAMM</name>
<reference evidence="14 15" key="1">
    <citation type="journal article" date="2014" name="Genome Announc.">
        <title>Draft Genome Sequence of the Iron-Oxidizing, Acidophilic, and Halotolerant 'Thiobacillus prosperus' Type Strain DSM 5130.</title>
        <authorList>
            <person name="Ossandon F.J."/>
            <person name="Cardenas J.P."/>
            <person name="Corbett M."/>
            <person name="Quatrini R."/>
            <person name="Holmes D.S."/>
            <person name="Watkin E."/>
        </authorList>
    </citation>
    <scope>NUCLEOTIDE SEQUENCE [LARGE SCALE GENOMIC DNA]</scope>
    <source>
        <strain evidence="14 15">DSM 5130</strain>
    </source>
</reference>
<dbReference type="InterPro" id="IPR054351">
    <property type="entry name" value="NADH_UbQ_OxRdtase_ferredoxin"/>
</dbReference>
<feature type="domain" description="4Fe-4S His(Cys)3-ligated-type" evidence="13">
    <location>
        <begin position="83"/>
        <end position="122"/>
    </location>
</feature>
<comment type="cofactor">
    <cofactor evidence="1 11">
        <name>[4Fe-4S] cluster</name>
        <dbReference type="ChEBI" id="CHEBI:49883"/>
    </cofactor>
</comment>
<comment type="subunit">
    <text evidence="9">Composed of 13 different subunits. Subunits NuoCD, E, F, and G constitute the peripheral sector of the complex.</text>
</comment>
<dbReference type="GO" id="GO:0042773">
    <property type="term" value="P:ATP synthesis coupled electron transport"/>
    <property type="evidence" value="ECO:0007669"/>
    <property type="project" value="InterPro"/>
</dbReference>
<dbReference type="Pfam" id="PF13510">
    <property type="entry name" value="Fer2_4"/>
    <property type="match status" value="1"/>
</dbReference>
<keyword evidence="4 11" id="KW-0479">Metal-binding</keyword>
<dbReference type="CDD" id="cd00207">
    <property type="entry name" value="fer2"/>
    <property type="match status" value="1"/>
</dbReference>
<accession>A0A1A6C724</accession>
<dbReference type="FunFam" id="3.30.70.20:FF:000002">
    <property type="entry name" value="NADH-ubiquinone oxidoreductase 75 kDa subunit"/>
    <property type="match status" value="1"/>
</dbReference>
<dbReference type="RefSeq" id="WP_038087466.1">
    <property type="nucleotide sequence ID" value="NZ_JQSG02000001.1"/>
</dbReference>
<keyword evidence="6 11" id="KW-0408">Iron</keyword>
<dbReference type="EC" id="7.1.1.-" evidence="11"/>
<dbReference type="InterPro" id="IPR006656">
    <property type="entry name" value="Mopterin_OxRdtase"/>
</dbReference>
<evidence type="ECO:0000313" key="15">
    <source>
        <dbReference type="Proteomes" id="UP000029273"/>
    </source>
</evidence>
<evidence type="ECO:0000259" key="13">
    <source>
        <dbReference type="PROSITE" id="PS51839"/>
    </source>
</evidence>
<dbReference type="InterPro" id="IPR036010">
    <property type="entry name" value="2Fe-2S_ferredoxin-like_sf"/>
</dbReference>
<keyword evidence="15" id="KW-1185">Reference proteome</keyword>
<dbReference type="PROSITE" id="PS51839">
    <property type="entry name" value="4FE4S_HC3"/>
    <property type="match status" value="1"/>
</dbReference>
<evidence type="ECO:0000256" key="5">
    <source>
        <dbReference type="ARBA" id="ARBA00022967"/>
    </source>
</evidence>
<dbReference type="EMBL" id="JQSG02000001">
    <property type="protein sequence ID" value="OBS10350.1"/>
    <property type="molecule type" value="Genomic_DNA"/>
</dbReference>
<evidence type="ECO:0000256" key="1">
    <source>
        <dbReference type="ARBA" id="ARBA00001966"/>
    </source>
</evidence>
<dbReference type="InterPro" id="IPR050123">
    <property type="entry name" value="Prok_molybdopt-oxidoreductase"/>
</dbReference>
<comment type="function">
    <text evidence="11">NDH-1 shuttles electrons from NADH, via FMN and iron-sulfur (Fe-S) centers, to quinones in the respiratory chain. Couples the redox reaction to proton translocation (for every two electrons transferred, four hydrogen ions are translocated across the cytoplasmic membrane), and thus conserves the redox energy in a proton gradient.</text>
</comment>
<keyword evidence="11" id="KW-0874">Quinone</keyword>
<dbReference type="FunFam" id="3.10.20.740:FF:000001">
    <property type="entry name" value="NADH-quinone oxidoreductase subunit G"/>
    <property type="match status" value="1"/>
</dbReference>
<comment type="caution">
    <text evidence="14">The sequence shown here is derived from an EMBL/GenBank/DDBJ whole genome shotgun (WGS) entry which is preliminary data.</text>
</comment>
<dbReference type="Gene3D" id="3.30.70.20">
    <property type="match status" value="1"/>
</dbReference>
<evidence type="ECO:0000256" key="11">
    <source>
        <dbReference type="RuleBase" id="RU003525"/>
    </source>
</evidence>
<dbReference type="InterPro" id="IPR001041">
    <property type="entry name" value="2Fe-2S_ferredoxin-type"/>
</dbReference>
<dbReference type="SMART" id="SM00929">
    <property type="entry name" value="NADH-G_4Fe-4S_3"/>
    <property type="match status" value="1"/>
</dbReference>
<evidence type="ECO:0000256" key="3">
    <source>
        <dbReference type="ARBA" id="ARBA00022485"/>
    </source>
</evidence>
<evidence type="ECO:0000256" key="6">
    <source>
        <dbReference type="ARBA" id="ARBA00023004"/>
    </source>
</evidence>
<evidence type="ECO:0000259" key="12">
    <source>
        <dbReference type="PROSITE" id="PS51669"/>
    </source>
</evidence>
<dbReference type="Gene3D" id="3.40.228.10">
    <property type="entry name" value="Dimethylsulfoxide Reductase, domain 2"/>
    <property type="match status" value="1"/>
</dbReference>
<dbReference type="CDD" id="cd02772">
    <property type="entry name" value="MopB_NDH-1_NuoG2"/>
    <property type="match status" value="1"/>
</dbReference>
<dbReference type="SUPFAM" id="SSF53706">
    <property type="entry name" value="Formate dehydrogenase/DMSO reductase, domains 1-3"/>
    <property type="match status" value="1"/>
</dbReference>